<reference evidence="6 7" key="1">
    <citation type="submission" date="2018-03" db="EMBL/GenBank/DDBJ databases">
        <title>Comparative genomics illustrates the genes involved in a hyperalkaliphilic mechanisms of Serpentinomonas isolated from highly-alkaline calcium-rich serpentinized springs.</title>
        <authorList>
            <person name="Suzuki S."/>
            <person name="Ishii S."/>
            <person name="Walworth N."/>
            <person name="Bird L."/>
            <person name="Kuenen J.G."/>
            <person name="Nealson K.H."/>
        </authorList>
    </citation>
    <scope>NUCLEOTIDE SEQUENCE [LARGE SCALE GENOMIC DNA]</scope>
    <source>
        <strain evidence="6 7">P1</strain>
    </source>
</reference>
<dbReference type="InterPro" id="IPR036390">
    <property type="entry name" value="WH_DNA-bd_sf"/>
</dbReference>
<name>A0A2S9K267_9BURK</name>
<dbReference type="OrthoDB" id="9785745at2"/>
<dbReference type="GO" id="GO:0000976">
    <property type="term" value="F:transcription cis-regulatory region binding"/>
    <property type="evidence" value="ECO:0007669"/>
    <property type="project" value="TreeGrafter"/>
</dbReference>
<dbReference type="PANTHER" id="PTHR30126:SF5">
    <property type="entry name" value="HTH-TYPE TRANSCRIPTIONAL ACTIVATOR CMPR"/>
    <property type="match status" value="1"/>
</dbReference>
<dbReference type="PRINTS" id="PR00039">
    <property type="entry name" value="HTHLYSR"/>
</dbReference>
<evidence type="ECO:0000313" key="6">
    <source>
        <dbReference type="EMBL" id="PRD64568.1"/>
    </source>
</evidence>
<accession>A0A2S9K267</accession>
<evidence type="ECO:0000256" key="4">
    <source>
        <dbReference type="ARBA" id="ARBA00023163"/>
    </source>
</evidence>
<comment type="caution">
    <text evidence="6">The sequence shown here is derived from an EMBL/GenBank/DDBJ whole genome shotgun (WGS) entry which is preliminary data.</text>
</comment>
<keyword evidence="3" id="KW-0238">DNA-binding</keyword>
<dbReference type="PANTHER" id="PTHR30126">
    <property type="entry name" value="HTH-TYPE TRANSCRIPTIONAL REGULATOR"/>
    <property type="match status" value="1"/>
</dbReference>
<evidence type="ECO:0000256" key="2">
    <source>
        <dbReference type="ARBA" id="ARBA00023015"/>
    </source>
</evidence>
<keyword evidence="4" id="KW-0804">Transcription</keyword>
<dbReference type="Proteomes" id="UP000238589">
    <property type="component" value="Unassembled WGS sequence"/>
</dbReference>
<dbReference type="InterPro" id="IPR005119">
    <property type="entry name" value="LysR_subst-bd"/>
</dbReference>
<proteinExistence type="inferred from homology"/>
<dbReference type="InterPro" id="IPR036388">
    <property type="entry name" value="WH-like_DNA-bd_sf"/>
</dbReference>
<dbReference type="Pfam" id="PF00126">
    <property type="entry name" value="HTH_1"/>
    <property type="match status" value="1"/>
</dbReference>
<feature type="domain" description="HTH lysR-type" evidence="5">
    <location>
        <begin position="1"/>
        <end position="60"/>
    </location>
</feature>
<sequence length="304" mass="33982">MNATFRQLRLFLALAEHGSITAAARACHVTQPTVSIQLRELSEAVGLPLYEQIGKKLYLTAAGETLAETARAMVDEWSAFGQRIDAMKGLTRGRVRLAVVSTAKYFVPRLLGSFCSSHPDVDVALEVLNRDGVVARLCDNRDDLYIMSMPPEHMDLERHDFLPNPLVLIAPESHPLARRRQIALAELGQERFILREPGSGTRLSCDSHFSREGFQPRVRLELGSNEAIKQAVAGGMGLAVISRHALALHPAEDQIALLDVQGFPLQSQWWTLYPRGKRLSPLAQVLLGHIEHTAREWYQWRQQA</sequence>
<dbReference type="InterPro" id="IPR000847">
    <property type="entry name" value="LysR_HTH_N"/>
</dbReference>
<organism evidence="6 7">
    <name type="scientific">Malikia granosa</name>
    <dbReference type="NCBI Taxonomy" id="263067"/>
    <lineage>
        <taxon>Bacteria</taxon>
        <taxon>Pseudomonadati</taxon>
        <taxon>Pseudomonadota</taxon>
        <taxon>Betaproteobacteria</taxon>
        <taxon>Burkholderiales</taxon>
        <taxon>Comamonadaceae</taxon>
        <taxon>Malikia</taxon>
    </lineage>
</organism>
<dbReference type="Gene3D" id="3.40.190.290">
    <property type="match status" value="1"/>
</dbReference>
<evidence type="ECO:0000259" key="5">
    <source>
        <dbReference type="PROSITE" id="PS50931"/>
    </source>
</evidence>
<keyword evidence="7" id="KW-1185">Reference proteome</keyword>
<dbReference type="PROSITE" id="PS50931">
    <property type="entry name" value="HTH_LYSR"/>
    <property type="match status" value="1"/>
</dbReference>
<dbReference type="GO" id="GO:0003700">
    <property type="term" value="F:DNA-binding transcription factor activity"/>
    <property type="evidence" value="ECO:0007669"/>
    <property type="project" value="InterPro"/>
</dbReference>
<evidence type="ECO:0000256" key="1">
    <source>
        <dbReference type="ARBA" id="ARBA00009437"/>
    </source>
</evidence>
<dbReference type="CDD" id="cd08419">
    <property type="entry name" value="PBP2_CbbR_RubisCO_like"/>
    <property type="match status" value="1"/>
</dbReference>
<dbReference type="SUPFAM" id="SSF46785">
    <property type="entry name" value="Winged helix' DNA-binding domain"/>
    <property type="match status" value="1"/>
</dbReference>
<dbReference type="Pfam" id="PF03466">
    <property type="entry name" value="LysR_substrate"/>
    <property type="match status" value="1"/>
</dbReference>
<comment type="similarity">
    <text evidence="1">Belongs to the LysR transcriptional regulatory family.</text>
</comment>
<evidence type="ECO:0000256" key="3">
    <source>
        <dbReference type="ARBA" id="ARBA00023125"/>
    </source>
</evidence>
<dbReference type="RefSeq" id="WP_105749135.1">
    <property type="nucleotide sequence ID" value="NZ_PVLQ01000063.1"/>
</dbReference>
<protein>
    <submittedName>
        <fullName evidence="6">LysR family transcriptional regulator</fullName>
    </submittedName>
</protein>
<dbReference type="Gene3D" id="1.10.10.10">
    <property type="entry name" value="Winged helix-like DNA-binding domain superfamily/Winged helix DNA-binding domain"/>
    <property type="match status" value="1"/>
</dbReference>
<evidence type="ECO:0000313" key="7">
    <source>
        <dbReference type="Proteomes" id="UP000238589"/>
    </source>
</evidence>
<dbReference type="SUPFAM" id="SSF53850">
    <property type="entry name" value="Periplasmic binding protein-like II"/>
    <property type="match status" value="1"/>
</dbReference>
<keyword evidence="2" id="KW-0805">Transcription regulation</keyword>
<gene>
    <name evidence="6" type="ORF">C6P64_13795</name>
</gene>
<dbReference type="EMBL" id="PVLQ01000063">
    <property type="protein sequence ID" value="PRD64568.1"/>
    <property type="molecule type" value="Genomic_DNA"/>
</dbReference>
<dbReference type="AlphaFoldDB" id="A0A2S9K267"/>